<protein>
    <submittedName>
        <fullName evidence="3">Uncharacterized protein</fullName>
    </submittedName>
</protein>
<feature type="compositionally biased region" description="Pro residues" evidence="1">
    <location>
        <begin position="230"/>
        <end position="242"/>
    </location>
</feature>
<dbReference type="Proteomes" id="UP001458880">
    <property type="component" value="Unassembled WGS sequence"/>
</dbReference>
<feature type="region of interest" description="Disordered" evidence="1">
    <location>
        <begin position="30"/>
        <end position="49"/>
    </location>
</feature>
<feature type="signal peptide" evidence="2">
    <location>
        <begin position="1"/>
        <end position="22"/>
    </location>
</feature>
<feature type="region of interest" description="Disordered" evidence="1">
    <location>
        <begin position="230"/>
        <end position="321"/>
    </location>
</feature>
<feature type="region of interest" description="Disordered" evidence="1">
    <location>
        <begin position="174"/>
        <end position="205"/>
    </location>
</feature>
<feature type="compositionally biased region" description="Basic and acidic residues" evidence="1">
    <location>
        <begin position="31"/>
        <end position="49"/>
    </location>
</feature>
<sequence>MQCVRGFCFVVYLYCIVHLSTPLPLTLNENESDKGHSSEIDSSKLNTAEKSKNLVEDSAMLARNKRNFDYSDYYSSSSEEGIPQRKKRDEISLDDIEDQEFDANFPSRPLIVSNGYTPSQLTALPLTIDSSNTSENLGSEYSPTRKDQFVEFEIIPAVVQEFYPHYNNRHLSRRRQISNRYRDRLRGNNQFGRERYPPPPPPHYGYPPHHGYYPGYGYYPPPPPPPHYGYYPPPPPFPPPQYRPENQYYQTDLNTNTGTNVSTSYPTQPLSRENESQSNEQPDQNSSSDQNLRDNIDDIFGTNADAHPSYDIDVRSYNNDE</sequence>
<evidence type="ECO:0000256" key="2">
    <source>
        <dbReference type="SAM" id="SignalP"/>
    </source>
</evidence>
<feature type="compositionally biased region" description="Basic and acidic residues" evidence="1">
    <location>
        <begin position="180"/>
        <end position="196"/>
    </location>
</feature>
<evidence type="ECO:0000256" key="1">
    <source>
        <dbReference type="SAM" id="MobiDB-lite"/>
    </source>
</evidence>
<feature type="chain" id="PRO_5043665461" evidence="2">
    <location>
        <begin position="23"/>
        <end position="321"/>
    </location>
</feature>
<gene>
    <name evidence="3" type="ORF">QE152_g32277</name>
</gene>
<organism evidence="3 4">
    <name type="scientific">Popillia japonica</name>
    <name type="common">Japanese beetle</name>
    <dbReference type="NCBI Taxonomy" id="7064"/>
    <lineage>
        <taxon>Eukaryota</taxon>
        <taxon>Metazoa</taxon>
        <taxon>Ecdysozoa</taxon>
        <taxon>Arthropoda</taxon>
        <taxon>Hexapoda</taxon>
        <taxon>Insecta</taxon>
        <taxon>Pterygota</taxon>
        <taxon>Neoptera</taxon>
        <taxon>Endopterygota</taxon>
        <taxon>Coleoptera</taxon>
        <taxon>Polyphaga</taxon>
        <taxon>Scarabaeiformia</taxon>
        <taxon>Scarabaeidae</taxon>
        <taxon>Rutelinae</taxon>
        <taxon>Popillia</taxon>
    </lineage>
</organism>
<evidence type="ECO:0000313" key="3">
    <source>
        <dbReference type="EMBL" id="KAK9695877.1"/>
    </source>
</evidence>
<name>A0AAW1IZH2_POPJA</name>
<reference evidence="3 4" key="1">
    <citation type="journal article" date="2024" name="BMC Genomics">
        <title>De novo assembly and annotation of Popillia japonica's genome with initial clues to its potential as an invasive pest.</title>
        <authorList>
            <person name="Cucini C."/>
            <person name="Boschi S."/>
            <person name="Funari R."/>
            <person name="Cardaioli E."/>
            <person name="Iannotti N."/>
            <person name="Marturano G."/>
            <person name="Paoli F."/>
            <person name="Bruttini M."/>
            <person name="Carapelli A."/>
            <person name="Frati F."/>
            <person name="Nardi F."/>
        </authorList>
    </citation>
    <scope>NUCLEOTIDE SEQUENCE [LARGE SCALE GENOMIC DNA]</scope>
    <source>
        <strain evidence="3">DMR45628</strain>
    </source>
</reference>
<evidence type="ECO:0000313" key="4">
    <source>
        <dbReference type="Proteomes" id="UP001458880"/>
    </source>
</evidence>
<dbReference type="AlphaFoldDB" id="A0AAW1IZH2"/>
<proteinExistence type="predicted"/>
<keyword evidence="4" id="KW-1185">Reference proteome</keyword>
<dbReference type="EMBL" id="JASPKY010000468">
    <property type="protein sequence ID" value="KAK9695877.1"/>
    <property type="molecule type" value="Genomic_DNA"/>
</dbReference>
<keyword evidence="2" id="KW-0732">Signal</keyword>
<accession>A0AAW1IZH2</accession>
<feature type="compositionally biased region" description="Polar residues" evidence="1">
    <location>
        <begin position="247"/>
        <end position="290"/>
    </location>
</feature>
<comment type="caution">
    <text evidence="3">The sequence shown here is derived from an EMBL/GenBank/DDBJ whole genome shotgun (WGS) entry which is preliminary data.</text>
</comment>